<keyword evidence="2" id="KW-1185">Reference proteome</keyword>
<sequence length="26" mass="2961">MEVVLGPDGLNPLFSNHLMFDMLQWG</sequence>
<dbReference type="Proteomes" id="UP000485058">
    <property type="component" value="Unassembled WGS sequence"/>
</dbReference>
<accession>A0A699ZX26</accession>
<comment type="caution">
    <text evidence="1">The sequence shown here is derived from an EMBL/GenBank/DDBJ whole genome shotgun (WGS) entry which is preliminary data.</text>
</comment>
<feature type="non-terminal residue" evidence="1">
    <location>
        <position position="26"/>
    </location>
</feature>
<reference evidence="1 2" key="1">
    <citation type="submission" date="2020-02" db="EMBL/GenBank/DDBJ databases">
        <title>Draft genome sequence of Haematococcus lacustris strain NIES-144.</title>
        <authorList>
            <person name="Morimoto D."/>
            <person name="Nakagawa S."/>
            <person name="Yoshida T."/>
            <person name="Sawayama S."/>
        </authorList>
    </citation>
    <scope>NUCLEOTIDE SEQUENCE [LARGE SCALE GENOMIC DNA]</scope>
    <source>
        <strain evidence="1 2">NIES-144</strain>
    </source>
</reference>
<dbReference type="EMBL" id="BLLF01002220">
    <property type="protein sequence ID" value="GFH23224.1"/>
    <property type="molecule type" value="Genomic_DNA"/>
</dbReference>
<name>A0A699ZX26_HAELA</name>
<organism evidence="1 2">
    <name type="scientific">Haematococcus lacustris</name>
    <name type="common">Green alga</name>
    <name type="synonym">Haematococcus pluvialis</name>
    <dbReference type="NCBI Taxonomy" id="44745"/>
    <lineage>
        <taxon>Eukaryota</taxon>
        <taxon>Viridiplantae</taxon>
        <taxon>Chlorophyta</taxon>
        <taxon>core chlorophytes</taxon>
        <taxon>Chlorophyceae</taxon>
        <taxon>CS clade</taxon>
        <taxon>Chlamydomonadales</taxon>
        <taxon>Haematococcaceae</taxon>
        <taxon>Haematococcus</taxon>
    </lineage>
</organism>
<evidence type="ECO:0000313" key="2">
    <source>
        <dbReference type="Proteomes" id="UP000485058"/>
    </source>
</evidence>
<proteinExistence type="predicted"/>
<evidence type="ECO:0000313" key="1">
    <source>
        <dbReference type="EMBL" id="GFH23224.1"/>
    </source>
</evidence>
<dbReference type="AlphaFoldDB" id="A0A699ZX26"/>
<protein>
    <submittedName>
        <fullName evidence="1">Uncharacterized protein</fullName>
    </submittedName>
</protein>
<feature type="non-terminal residue" evidence="1">
    <location>
        <position position="1"/>
    </location>
</feature>
<gene>
    <name evidence="1" type="ORF">HaLaN_20809</name>
</gene>